<dbReference type="OrthoDB" id="10661290at2759"/>
<dbReference type="EMBL" id="RRYP01003179">
    <property type="protein sequence ID" value="TNV84066.1"/>
    <property type="molecule type" value="Genomic_DNA"/>
</dbReference>
<accession>A0A8J8T791</accession>
<evidence type="ECO:0000313" key="2">
    <source>
        <dbReference type="EMBL" id="TNV84066.1"/>
    </source>
</evidence>
<evidence type="ECO:0000256" key="1">
    <source>
        <dbReference type="SAM" id="MobiDB-lite"/>
    </source>
</evidence>
<protein>
    <submittedName>
        <fullName evidence="2">Uncharacterized protein</fullName>
    </submittedName>
</protein>
<feature type="compositionally biased region" description="Polar residues" evidence="1">
    <location>
        <begin position="252"/>
        <end position="269"/>
    </location>
</feature>
<proteinExistence type="predicted"/>
<feature type="region of interest" description="Disordered" evidence="1">
    <location>
        <begin position="222"/>
        <end position="302"/>
    </location>
</feature>
<name>A0A8J8T791_HALGN</name>
<sequence length="923" mass="105532">MFQEEANALSVTSSMAAVDLFENTVRSRATTFSKKTDRPLFLQKKQQQLEQQQAVVKLSKLEEDQRNQGTTTCKCDICLTLIKLQARKDPNFTGNLHEDVDFLKLLLKKQAQINLDQELLPTTLSAATHSSETQDLSKSTSNAFLPKKILKKLSFKELIVLLTGPDPENVLGCPLHFPDTAFFEEGKVTDIIKTDKDGCLVQTKFDVRSALQEVRTSFSSIVRERKKESTIGEEQSESGNKSPNNPIKDFSSGVQSITVDNTEAGSSPPASVGKKKNGASKKNSPNNQQPQQQQSLQESSSCKESVLIRYRPKKSDPPSSLRDKCFKAVKIATESQFMAEFTRKHNDPYWNSLECIQTCVKSAQGLGKHFLEQFRAKIPQKQIYGDLERDLNYDFRGIGSEYEGEVLKQIEQTTKHPSLLDIQNKIEEKLRLTDPAAYCKRVCMKISHYLLQLYSIELLQMDADFHMDDNGKMWLFYARNVVVREPRVRVQMHDFKAAKPVVAAVNKSVLVKKKSLTHKEFLEDANVQRTLEKDNVQDLQNAMSKYYNKLKADVKVVEALESSGTDDESSKALKKLRPNHAIQSVKMGVKLKFRELIRKEEDKRAVNKYNNRCFAPIIVKRNEILWESIQKVTPQNEFIKRHRDKIRLTQEVRKYNQELVETTSQRDILNSTKQLFFEKFTQQNGNYHSKLPLTRNLGTVNSSRIVSNLLNKTFNDSRNYYEHYTTQASIQHKQSPFQTCRDQDSSSQSAKQLYCSQFLKTQQKIAGGAFQLQLQQTTRKEGVSPLMKSSQREYSESNRSTIKAQKDIRQLYTPPVKGLLFPSRNPFFNGSMVDYMPSTHVDTGDLKKNSINKSDISQEITINSTMPKLDKKIKARASYLMFASAQHSKRRIGGTQIRPTLYTSAYQRKVDTILERDSPYKNI</sequence>
<dbReference type="Proteomes" id="UP000785679">
    <property type="component" value="Unassembled WGS sequence"/>
</dbReference>
<comment type="caution">
    <text evidence="2">The sequence shown here is derived from an EMBL/GenBank/DDBJ whole genome shotgun (WGS) entry which is preliminary data.</text>
</comment>
<dbReference type="AlphaFoldDB" id="A0A8J8T791"/>
<feature type="region of interest" description="Disordered" evidence="1">
    <location>
        <begin position="780"/>
        <end position="802"/>
    </location>
</feature>
<gene>
    <name evidence="2" type="ORF">FGO68_gene12787</name>
</gene>
<evidence type="ECO:0000313" key="3">
    <source>
        <dbReference type="Proteomes" id="UP000785679"/>
    </source>
</evidence>
<reference evidence="2" key="1">
    <citation type="submission" date="2019-06" db="EMBL/GenBank/DDBJ databases">
        <authorList>
            <person name="Zheng W."/>
        </authorList>
    </citation>
    <scope>NUCLEOTIDE SEQUENCE</scope>
    <source>
        <strain evidence="2">QDHG01</strain>
    </source>
</reference>
<keyword evidence="3" id="KW-1185">Reference proteome</keyword>
<feature type="compositionally biased region" description="Low complexity" evidence="1">
    <location>
        <begin position="280"/>
        <end position="302"/>
    </location>
</feature>
<organism evidence="2 3">
    <name type="scientific">Halteria grandinella</name>
    <dbReference type="NCBI Taxonomy" id="5974"/>
    <lineage>
        <taxon>Eukaryota</taxon>
        <taxon>Sar</taxon>
        <taxon>Alveolata</taxon>
        <taxon>Ciliophora</taxon>
        <taxon>Intramacronucleata</taxon>
        <taxon>Spirotrichea</taxon>
        <taxon>Stichotrichia</taxon>
        <taxon>Sporadotrichida</taxon>
        <taxon>Halteriidae</taxon>
        <taxon>Halteria</taxon>
    </lineage>
</organism>